<dbReference type="Proteomes" id="UP001331561">
    <property type="component" value="Unassembled WGS sequence"/>
</dbReference>
<evidence type="ECO:0000313" key="14">
    <source>
        <dbReference type="Proteomes" id="UP001331561"/>
    </source>
</evidence>
<evidence type="ECO:0000256" key="1">
    <source>
        <dbReference type="ARBA" id="ARBA00004651"/>
    </source>
</evidence>
<dbReference type="PRINTS" id="PR00164">
    <property type="entry name" value="ABC2TRNSPORT"/>
</dbReference>
<name>A0ABU6K3G3_9RHOO</name>
<dbReference type="InterPro" id="IPR013525">
    <property type="entry name" value="ABC2_TM"/>
</dbReference>
<dbReference type="InterPro" id="IPR047817">
    <property type="entry name" value="ABC2_TM_bact-type"/>
</dbReference>
<comment type="subcellular location">
    <subcellularLocation>
        <location evidence="11">Cell inner membrane</location>
        <topology evidence="11">Multi-pass membrane protein</topology>
    </subcellularLocation>
    <subcellularLocation>
        <location evidence="1">Cell membrane</location>
        <topology evidence="1">Multi-pass membrane protein</topology>
    </subcellularLocation>
</comment>
<feature type="transmembrane region" description="Helical" evidence="11">
    <location>
        <begin position="148"/>
        <end position="177"/>
    </location>
</feature>
<evidence type="ECO:0000256" key="11">
    <source>
        <dbReference type="RuleBase" id="RU361157"/>
    </source>
</evidence>
<keyword evidence="6 11" id="KW-0812">Transmembrane</keyword>
<keyword evidence="14" id="KW-1185">Reference proteome</keyword>
<evidence type="ECO:0000259" key="12">
    <source>
        <dbReference type="PROSITE" id="PS51012"/>
    </source>
</evidence>
<evidence type="ECO:0000313" key="13">
    <source>
        <dbReference type="EMBL" id="MEC5385603.1"/>
    </source>
</evidence>
<feature type="transmembrane region" description="Helical" evidence="11">
    <location>
        <begin position="74"/>
        <end position="100"/>
    </location>
</feature>
<proteinExistence type="inferred from homology"/>
<feature type="transmembrane region" description="Helical" evidence="11">
    <location>
        <begin position="240"/>
        <end position="258"/>
    </location>
</feature>
<comment type="similarity">
    <text evidence="2 11">Belongs to the ABC-2 integral membrane protein family.</text>
</comment>
<evidence type="ECO:0000256" key="5">
    <source>
        <dbReference type="ARBA" id="ARBA00022597"/>
    </source>
</evidence>
<gene>
    <name evidence="13" type="ORF">VVD49_07695</name>
</gene>
<organism evidence="13 14">
    <name type="scientific">Uliginosibacterium silvisoli</name>
    <dbReference type="NCBI Taxonomy" id="3114758"/>
    <lineage>
        <taxon>Bacteria</taxon>
        <taxon>Pseudomonadati</taxon>
        <taxon>Pseudomonadota</taxon>
        <taxon>Betaproteobacteria</taxon>
        <taxon>Rhodocyclales</taxon>
        <taxon>Zoogloeaceae</taxon>
        <taxon>Uliginosibacterium</taxon>
    </lineage>
</organism>
<keyword evidence="8 11" id="KW-1133">Transmembrane helix</keyword>
<keyword evidence="9" id="KW-0625">Polysaccharide transport</keyword>
<evidence type="ECO:0000256" key="10">
    <source>
        <dbReference type="ARBA" id="ARBA00023136"/>
    </source>
</evidence>
<feature type="domain" description="ABC transmembrane type-2" evidence="12">
    <location>
        <begin position="37"/>
        <end position="261"/>
    </location>
</feature>
<evidence type="ECO:0000256" key="9">
    <source>
        <dbReference type="ARBA" id="ARBA00023047"/>
    </source>
</evidence>
<keyword evidence="10 11" id="KW-0472">Membrane</keyword>
<evidence type="ECO:0000256" key="3">
    <source>
        <dbReference type="ARBA" id="ARBA00022448"/>
    </source>
</evidence>
<dbReference type="InterPro" id="IPR000412">
    <property type="entry name" value="ABC_2_transport"/>
</dbReference>
<keyword evidence="4 11" id="KW-1003">Cell membrane</keyword>
<keyword evidence="5" id="KW-0762">Sugar transport</keyword>
<comment type="caution">
    <text evidence="13">The sequence shown here is derived from an EMBL/GenBank/DDBJ whole genome shotgun (WGS) entry which is preliminary data.</text>
</comment>
<dbReference type="PIRSF" id="PIRSF006648">
    <property type="entry name" value="DrrB"/>
    <property type="match status" value="1"/>
</dbReference>
<evidence type="ECO:0000256" key="8">
    <source>
        <dbReference type="ARBA" id="ARBA00022989"/>
    </source>
</evidence>
<keyword evidence="3 11" id="KW-0813">Transport</keyword>
<feature type="transmembrane region" description="Helical" evidence="11">
    <location>
        <begin position="40"/>
        <end position="62"/>
    </location>
</feature>
<accession>A0ABU6K3G3</accession>
<feature type="transmembrane region" description="Helical" evidence="11">
    <location>
        <begin position="184"/>
        <end position="202"/>
    </location>
</feature>
<reference evidence="13 14" key="1">
    <citation type="submission" date="2024-01" db="EMBL/GenBank/DDBJ databases">
        <title>Uliginosibacterium soil sp. nov.</title>
        <authorList>
            <person name="Lv Y."/>
        </authorList>
    </citation>
    <scope>NUCLEOTIDE SEQUENCE [LARGE SCALE GENOMIC DNA]</scope>
    <source>
        <strain evidence="13 14">H3</strain>
    </source>
</reference>
<protein>
    <recommendedName>
        <fullName evidence="11">Transport permease protein</fullName>
    </recommendedName>
</protein>
<sequence length="269" mass="30118">MTNYSIGFALRSVYQHRDLLRSLTRRDIEVKYRASMLGKLWIVLYPMMMLGVYTFVFGGVFSSRWGGKGDLTDFVPMLYCGLIVHAIFAETVSKAPFLIVNNPNYVKKVVFPLELLPVSSLFVALFNATVSFALLLLMVLVFKHSVHWTIVLLPLVLLPLVLFAIGCAWLVAALGVFFRDIEQFIGILMSMLLFLSPVFYSTESAPQFAQHLLMLNPITLPIEDIRKVVVLGQLPSLEPWLLSLLIGTGVALMGLSVFEKTRPAFADVV</sequence>
<dbReference type="Pfam" id="PF01061">
    <property type="entry name" value="ABC2_membrane"/>
    <property type="match status" value="1"/>
</dbReference>
<keyword evidence="7" id="KW-0972">Capsule biogenesis/degradation</keyword>
<dbReference type="PANTHER" id="PTHR30413">
    <property type="entry name" value="INNER MEMBRANE TRANSPORT PERMEASE"/>
    <property type="match status" value="1"/>
</dbReference>
<evidence type="ECO:0000256" key="7">
    <source>
        <dbReference type="ARBA" id="ARBA00022903"/>
    </source>
</evidence>
<dbReference type="PROSITE" id="PS51012">
    <property type="entry name" value="ABC_TM2"/>
    <property type="match status" value="1"/>
</dbReference>
<evidence type="ECO:0000256" key="6">
    <source>
        <dbReference type="ARBA" id="ARBA00022692"/>
    </source>
</evidence>
<feature type="transmembrane region" description="Helical" evidence="11">
    <location>
        <begin position="121"/>
        <end position="142"/>
    </location>
</feature>
<dbReference type="EMBL" id="JAYXHS010000001">
    <property type="protein sequence ID" value="MEC5385603.1"/>
    <property type="molecule type" value="Genomic_DNA"/>
</dbReference>
<evidence type="ECO:0000256" key="2">
    <source>
        <dbReference type="ARBA" id="ARBA00007783"/>
    </source>
</evidence>
<evidence type="ECO:0000256" key="4">
    <source>
        <dbReference type="ARBA" id="ARBA00022475"/>
    </source>
</evidence>
<dbReference type="RefSeq" id="WP_327598554.1">
    <property type="nucleotide sequence ID" value="NZ_JAYXHS010000001.1"/>
</dbReference>
<dbReference type="PANTHER" id="PTHR30413:SF10">
    <property type="entry name" value="CAPSULE POLYSACCHARIDE EXPORT INNER-MEMBRANE PROTEIN CTRC"/>
    <property type="match status" value="1"/>
</dbReference>